<dbReference type="CDD" id="cd00614">
    <property type="entry name" value="CGS_like"/>
    <property type="match status" value="1"/>
</dbReference>
<evidence type="ECO:0000256" key="5">
    <source>
        <dbReference type="ARBA" id="ARBA00022898"/>
    </source>
</evidence>
<dbReference type="EC" id="4.4.1.1" evidence="4"/>
<comment type="caution">
    <text evidence="9">The sequence shown here is derived from an EMBL/GenBank/DDBJ whole genome shotgun (WGS) entry which is preliminary data.</text>
</comment>
<dbReference type="SUPFAM" id="SSF53383">
    <property type="entry name" value="PLP-dependent transferases"/>
    <property type="match status" value="1"/>
</dbReference>
<reference evidence="9 10" key="1">
    <citation type="submission" date="2017-03" db="EMBL/GenBank/DDBJ databases">
        <title>Genome of the blue death feigning beetle - Asbolus verrucosus.</title>
        <authorList>
            <person name="Rider S.D."/>
        </authorList>
    </citation>
    <scope>NUCLEOTIDE SEQUENCE [LARGE SCALE GENOMIC DNA]</scope>
    <source>
        <strain evidence="9">Butters</strain>
        <tissue evidence="9">Head and leg muscle</tissue>
    </source>
</reference>
<dbReference type="GO" id="GO:0030170">
    <property type="term" value="F:pyridoxal phosphate binding"/>
    <property type="evidence" value="ECO:0007669"/>
    <property type="project" value="InterPro"/>
</dbReference>
<evidence type="ECO:0000256" key="3">
    <source>
        <dbReference type="ARBA" id="ARBA00009077"/>
    </source>
</evidence>
<name>A0A482WDY1_ASBVE</name>
<dbReference type="Gene3D" id="3.40.640.10">
    <property type="entry name" value="Type I PLP-dependent aspartate aminotransferase-like (Major domain)"/>
    <property type="match status" value="1"/>
</dbReference>
<keyword evidence="6" id="KW-0198">Cysteine biosynthesis</keyword>
<dbReference type="InterPro" id="IPR015424">
    <property type="entry name" value="PyrdxlP-dep_Trfase"/>
</dbReference>
<dbReference type="Proteomes" id="UP000292052">
    <property type="component" value="Unassembled WGS sequence"/>
</dbReference>
<evidence type="ECO:0000256" key="1">
    <source>
        <dbReference type="ARBA" id="ARBA00001933"/>
    </source>
</evidence>
<organism evidence="9 10">
    <name type="scientific">Asbolus verrucosus</name>
    <name type="common">Desert ironclad beetle</name>
    <dbReference type="NCBI Taxonomy" id="1661398"/>
    <lineage>
        <taxon>Eukaryota</taxon>
        <taxon>Metazoa</taxon>
        <taxon>Ecdysozoa</taxon>
        <taxon>Arthropoda</taxon>
        <taxon>Hexapoda</taxon>
        <taxon>Insecta</taxon>
        <taxon>Pterygota</taxon>
        <taxon>Neoptera</taxon>
        <taxon>Endopterygota</taxon>
        <taxon>Coleoptera</taxon>
        <taxon>Polyphaga</taxon>
        <taxon>Cucujiformia</taxon>
        <taxon>Tenebrionidae</taxon>
        <taxon>Pimeliinae</taxon>
        <taxon>Asbolus</taxon>
    </lineage>
</organism>
<evidence type="ECO:0000256" key="6">
    <source>
        <dbReference type="ARBA" id="ARBA00023192"/>
    </source>
</evidence>
<dbReference type="OrthoDB" id="3512640at2759"/>
<dbReference type="GO" id="GO:0019343">
    <property type="term" value="P:cysteine biosynthetic process via cystathionine"/>
    <property type="evidence" value="ECO:0007669"/>
    <property type="project" value="TreeGrafter"/>
</dbReference>
<evidence type="ECO:0000256" key="7">
    <source>
        <dbReference type="ARBA" id="ARBA00029853"/>
    </source>
</evidence>
<dbReference type="GO" id="GO:0019346">
    <property type="term" value="P:transsulfuration"/>
    <property type="evidence" value="ECO:0007669"/>
    <property type="project" value="InterPro"/>
</dbReference>
<evidence type="ECO:0000313" key="10">
    <source>
        <dbReference type="Proteomes" id="UP000292052"/>
    </source>
</evidence>
<protein>
    <recommendedName>
        <fullName evidence="4">cystathionine gamma-lyase</fullName>
        <ecNumber evidence="4">4.4.1.1</ecNumber>
    </recommendedName>
    <alternativeName>
        <fullName evidence="7">Gamma-cystathionase</fullName>
    </alternativeName>
</protein>
<accession>A0A482WDY1</accession>
<sequence>VESLTNPTLKVVDIKAMAEIAHRHNLLLAVDSTFLTPFFQRPLDFGADLVMHSITKYINGHSDTIMGVIVTNKKEIYDELKFLQNSMGIVPAPFDCYQVNRSIKTLALRMKQHMKNSLEVGKFLEKHPKVEKVLHPGLPSHPQHELFKKQTSGCSGMVAFYLKGGLEESKKFLSALKVFTLAESLGGFESLAELPSLMTHASIPAAQRKLLKIEDNLIRLSVGLEDVEDLISDLQQALEKI</sequence>
<evidence type="ECO:0000313" key="9">
    <source>
        <dbReference type="EMBL" id="RZC42588.1"/>
    </source>
</evidence>
<keyword evidence="5 8" id="KW-0663">Pyridoxal phosphate</keyword>
<evidence type="ECO:0000256" key="2">
    <source>
        <dbReference type="ARBA" id="ARBA00005038"/>
    </source>
</evidence>
<dbReference type="EMBL" id="QDEB01006833">
    <property type="protein sequence ID" value="RZC42588.1"/>
    <property type="molecule type" value="Genomic_DNA"/>
</dbReference>
<dbReference type="STRING" id="1661398.A0A482WDY1"/>
<dbReference type="AlphaFoldDB" id="A0A482WDY1"/>
<evidence type="ECO:0000256" key="8">
    <source>
        <dbReference type="RuleBase" id="RU362118"/>
    </source>
</evidence>
<dbReference type="PANTHER" id="PTHR11808:SF15">
    <property type="entry name" value="CYSTATHIONINE GAMMA-LYASE"/>
    <property type="match status" value="1"/>
</dbReference>
<dbReference type="GO" id="GO:0004123">
    <property type="term" value="F:cystathionine gamma-lyase activity"/>
    <property type="evidence" value="ECO:0007669"/>
    <property type="project" value="TreeGrafter"/>
</dbReference>
<dbReference type="UniPathway" id="UPA00136">
    <property type="reaction ID" value="UER00202"/>
</dbReference>
<keyword evidence="10" id="KW-1185">Reference proteome</keyword>
<gene>
    <name evidence="9" type="ORF">BDFB_007772</name>
</gene>
<dbReference type="InterPro" id="IPR015421">
    <property type="entry name" value="PyrdxlP-dep_Trfase_major"/>
</dbReference>
<feature type="non-terminal residue" evidence="9">
    <location>
        <position position="1"/>
    </location>
</feature>
<keyword evidence="9" id="KW-0456">Lyase</keyword>
<dbReference type="GO" id="GO:0005737">
    <property type="term" value="C:cytoplasm"/>
    <property type="evidence" value="ECO:0007669"/>
    <property type="project" value="TreeGrafter"/>
</dbReference>
<dbReference type="InterPro" id="IPR054542">
    <property type="entry name" value="Cys_met_metab_PP"/>
</dbReference>
<dbReference type="InterPro" id="IPR015422">
    <property type="entry name" value="PyrdxlP-dep_Trfase_small"/>
</dbReference>
<proteinExistence type="inferred from homology"/>
<keyword evidence="6" id="KW-0028">Amino-acid biosynthesis</keyword>
<evidence type="ECO:0000256" key="4">
    <source>
        <dbReference type="ARBA" id="ARBA00012085"/>
    </source>
</evidence>
<dbReference type="InterPro" id="IPR000277">
    <property type="entry name" value="Cys/Met-Metab_PyrdxlP-dep_enz"/>
</dbReference>
<dbReference type="PROSITE" id="PS00868">
    <property type="entry name" value="CYS_MET_METAB_PP"/>
    <property type="match status" value="1"/>
</dbReference>
<comment type="pathway">
    <text evidence="2">Amino-acid biosynthesis; L-cysteine biosynthesis; L-cysteine from L-homocysteine and L-serine: step 2/2.</text>
</comment>
<comment type="cofactor">
    <cofactor evidence="1 8">
        <name>pyridoxal 5'-phosphate</name>
        <dbReference type="ChEBI" id="CHEBI:597326"/>
    </cofactor>
</comment>
<dbReference type="FunFam" id="3.90.1150.10:FF:000008">
    <property type="entry name" value="Cystathionine gamma-synthase"/>
    <property type="match status" value="1"/>
</dbReference>
<dbReference type="Pfam" id="PF01053">
    <property type="entry name" value="Cys_Met_Meta_PP"/>
    <property type="match status" value="1"/>
</dbReference>
<dbReference type="Gene3D" id="3.90.1150.10">
    <property type="entry name" value="Aspartate Aminotransferase, domain 1"/>
    <property type="match status" value="1"/>
</dbReference>
<dbReference type="PANTHER" id="PTHR11808">
    <property type="entry name" value="TRANS-SULFURATION ENZYME FAMILY MEMBER"/>
    <property type="match status" value="1"/>
</dbReference>
<comment type="similarity">
    <text evidence="3 8">Belongs to the trans-sulfuration enzymes family.</text>
</comment>